<name>D7WF14_9CORY</name>
<keyword evidence="4" id="KW-1185">Reference proteome</keyword>
<dbReference type="GO" id="GO:0009294">
    <property type="term" value="P:DNA-mediated transformation"/>
    <property type="evidence" value="ECO:0007669"/>
    <property type="project" value="InterPro"/>
</dbReference>
<dbReference type="OrthoDB" id="9785707at2"/>
<dbReference type="SUPFAM" id="SSF102405">
    <property type="entry name" value="MCP/YpsA-like"/>
    <property type="match status" value="1"/>
</dbReference>
<comment type="similarity">
    <text evidence="1">Belongs to the DprA/Smf family.</text>
</comment>
<evidence type="ECO:0000259" key="2">
    <source>
        <dbReference type="Pfam" id="PF02481"/>
    </source>
</evidence>
<dbReference type="Proteomes" id="UP000004208">
    <property type="component" value="Unassembled WGS sequence"/>
</dbReference>
<dbReference type="InterPro" id="IPR057666">
    <property type="entry name" value="DrpA_SLOG"/>
</dbReference>
<dbReference type="InterPro" id="IPR003488">
    <property type="entry name" value="DprA"/>
</dbReference>
<dbReference type="RefSeq" id="WP_005289681.1">
    <property type="nucleotide sequence ID" value="NZ_CM000961.1"/>
</dbReference>
<feature type="domain" description="Smf/DprA SLOG" evidence="2">
    <location>
        <begin position="120"/>
        <end position="314"/>
    </location>
</feature>
<evidence type="ECO:0000256" key="1">
    <source>
        <dbReference type="ARBA" id="ARBA00006525"/>
    </source>
</evidence>
<dbReference type="eggNOG" id="COG0758">
    <property type="taxonomic scope" value="Bacteria"/>
</dbReference>
<proteinExistence type="inferred from homology"/>
<gene>
    <name evidence="3" type="primary">dprA</name>
    <name evidence="3" type="ORF">HMPREF0291_11352</name>
</gene>
<comment type="caution">
    <text evidence="3">The sequence shown here is derived from an EMBL/GenBank/DDBJ whole genome shotgun (WGS) entry which is preliminary data.</text>
</comment>
<evidence type="ECO:0000313" key="4">
    <source>
        <dbReference type="Proteomes" id="UP000004208"/>
    </source>
</evidence>
<dbReference type="Pfam" id="PF02481">
    <property type="entry name" value="DNA_processg_A"/>
    <property type="match status" value="1"/>
</dbReference>
<dbReference type="AlphaFoldDB" id="D7WF14"/>
<sequence>MSASKLESWAYLNRVVEGPNRHLLAHLNAGRDADEIAHGIRTRASWLGELGPATESRYTWDRPAEDLEEAAQHGYSLITPEHPEWPADEIAASFGSALSKQERGLGPAADEEPLPPEGYPPHSLWARGNTNLAQLFAQSVGIVGTRAASAYGHHATADLCTGLARHRYTIVSGGALGIDTVAHETALNNQALTVVVAACGPGQIYPKRNGKLFDRIAAEGGAIVTEYPPGMTPDRHRFLTRNRLVAALTQGSIVVEAAFRSGALNTLKWVKTYNRVPLAVPGPILGPGSLGTNLAIRNDRADMVLSADDAHQQLGAIGSTDADGQLEIDFEADAIQKLSRNELRVYDSLPVAGAGGIDAEAVAQASGFTIALAVHLLMDLHKKGLVVRKGKMWERSES</sequence>
<dbReference type="EMBL" id="ACLJ02000003">
    <property type="protein sequence ID" value="EFK53695.1"/>
    <property type="molecule type" value="Genomic_DNA"/>
</dbReference>
<accession>D7WF14</accession>
<reference evidence="3" key="1">
    <citation type="submission" date="2010-06" db="EMBL/GenBank/DDBJ databases">
        <authorList>
            <person name="Muzny D."/>
            <person name="Qin X."/>
            <person name="Buhay C."/>
            <person name="Dugan-Rocha S."/>
            <person name="Ding Y."/>
            <person name="Chen G."/>
            <person name="Hawes A."/>
            <person name="Holder M."/>
            <person name="Jhangiani S."/>
            <person name="Johnson A."/>
            <person name="Khan Z."/>
            <person name="Li Z."/>
            <person name="Liu W."/>
            <person name="Liu X."/>
            <person name="Perez L."/>
            <person name="Shen H."/>
            <person name="Wang Q."/>
            <person name="Watt J."/>
            <person name="Xi L."/>
            <person name="Xin Y."/>
            <person name="Zhou J."/>
            <person name="Deng J."/>
            <person name="Jiang H."/>
            <person name="Liu Y."/>
            <person name="Qu J."/>
            <person name="Song X.-Z."/>
            <person name="Zhang L."/>
            <person name="Villasana D."/>
            <person name="Johnson A."/>
            <person name="Liu J."/>
            <person name="Liyanage D."/>
            <person name="Lorensuhewa L."/>
            <person name="Robinson T."/>
            <person name="Song A."/>
            <person name="Song B.-B."/>
            <person name="Dinh H."/>
            <person name="Thornton R."/>
            <person name="Coyle M."/>
            <person name="Francisco L."/>
            <person name="Jackson L."/>
            <person name="Javaid M."/>
            <person name="Korchina V."/>
            <person name="Kovar C."/>
            <person name="Mata R."/>
            <person name="Mathew T."/>
            <person name="Ngo R."/>
            <person name="Nguyen L."/>
            <person name="Nguyen N."/>
            <person name="Okwuonu G."/>
            <person name="Ongeri F."/>
            <person name="Pham C."/>
            <person name="Simmons D."/>
            <person name="Wilczek-Boney K."/>
            <person name="Hale W."/>
            <person name="Jakkamsetti A."/>
            <person name="Pham P."/>
            <person name="Ruth R."/>
            <person name="San Lucas F."/>
            <person name="Warren J."/>
            <person name="Zhang J."/>
            <person name="Zhao Z."/>
            <person name="Zhou C."/>
            <person name="Zhu D."/>
            <person name="Lee S."/>
            <person name="Bess C."/>
            <person name="Blankenburg K."/>
            <person name="Forbes L."/>
            <person name="Fu Q."/>
            <person name="Gubbala S."/>
            <person name="Hirani K."/>
            <person name="Jayaseelan J.C."/>
            <person name="Lara F."/>
            <person name="Munidasa M."/>
            <person name="Palculict T."/>
            <person name="Patil S."/>
            <person name="Pu L.-L."/>
            <person name="Saada N."/>
            <person name="Tang L."/>
            <person name="Weissenberger G."/>
            <person name="Zhu Y."/>
            <person name="Hemphill L."/>
            <person name="Shang Y."/>
            <person name="Youmans B."/>
            <person name="Ayvaz T."/>
            <person name="Ross M."/>
            <person name="Santibanez J."/>
            <person name="Aqrawi P."/>
            <person name="Gross S."/>
            <person name="Joshi V."/>
            <person name="Fowler G."/>
            <person name="Nazareth L."/>
            <person name="Reid J."/>
            <person name="Worley K."/>
            <person name="Petrosino J."/>
            <person name="Highlander S."/>
            <person name="Gibbs R."/>
        </authorList>
    </citation>
    <scope>NUCLEOTIDE SEQUENCE [LARGE SCALE GENOMIC DNA]</scope>
    <source>
        <strain evidence="3">ATCC 33030</strain>
    </source>
</reference>
<dbReference type="PANTHER" id="PTHR43022">
    <property type="entry name" value="PROTEIN SMF"/>
    <property type="match status" value="1"/>
</dbReference>
<protein>
    <submittedName>
        <fullName evidence="3">DNA protecting protein DprA</fullName>
    </submittedName>
</protein>
<dbReference type="HOGENOM" id="CLU_029601_2_1_11"/>
<dbReference type="PANTHER" id="PTHR43022:SF1">
    <property type="entry name" value="PROTEIN SMF"/>
    <property type="match status" value="1"/>
</dbReference>
<dbReference type="Gene3D" id="3.40.50.450">
    <property type="match status" value="1"/>
</dbReference>
<evidence type="ECO:0000313" key="3">
    <source>
        <dbReference type="EMBL" id="EFK53695.1"/>
    </source>
</evidence>
<dbReference type="STRING" id="585529.HMPREF0291_11352"/>
<organism evidence="3 4">
    <name type="scientific">Corynebacterium genitalium ATCC 33030</name>
    <dbReference type="NCBI Taxonomy" id="585529"/>
    <lineage>
        <taxon>Bacteria</taxon>
        <taxon>Bacillati</taxon>
        <taxon>Actinomycetota</taxon>
        <taxon>Actinomycetes</taxon>
        <taxon>Mycobacteriales</taxon>
        <taxon>Corynebacteriaceae</taxon>
        <taxon>Corynebacterium</taxon>
    </lineage>
</organism>